<organism evidence="2 3">
    <name type="scientific">Georgenia muralis</name>
    <dbReference type="NCBI Taxonomy" id="154117"/>
    <lineage>
        <taxon>Bacteria</taxon>
        <taxon>Bacillati</taxon>
        <taxon>Actinomycetota</taxon>
        <taxon>Actinomycetes</taxon>
        <taxon>Micrococcales</taxon>
        <taxon>Bogoriellaceae</taxon>
        <taxon>Georgenia</taxon>
    </lineage>
</organism>
<dbReference type="InterPro" id="IPR036702">
    <property type="entry name" value="ComB-like_sf"/>
</dbReference>
<name>A0A3N4ZJ52_9MICO</name>
<dbReference type="SUPFAM" id="SSF142823">
    <property type="entry name" value="ComB-like"/>
    <property type="match status" value="2"/>
</dbReference>
<dbReference type="RefSeq" id="WP_123913512.1">
    <property type="nucleotide sequence ID" value="NZ_RKRA01000001.1"/>
</dbReference>
<dbReference type="Pfam" id="PF04029">
    <property type="entry name" value="2-ph_phosp"/>
    <property type="match status" value="1"/>
</dbReference>
<accession>A0A3N4ZJ52</accession>
<evidence type="ECO:0000256" key="1">
    <source>
        <dbReference type="ARBA" id="ARBA00021948"/>
    </source>
</evidence>
<gene>
    <name evidence="2" type="ORF">EDD32_0002</name>
</gene>
<dbReference type="InterPro" id="IPR005238">
    <property type="entry name" value="ComB-like"/>
</dbReference>
<dbReference type="OrthoDB" id="8588453at2"/>
<dbReference type="GO" id="GO:0050532">
    <property type="term" value="F:2-phosphosulfolactate phosphatase activity"/>
    <property type="evidence" value="ECO:0007669"/>
    <property type="project" value="InterPro"/>
</dbReference>
<comment type="caution">
    <text evidence="2">The sequence shown here is derived from an EMBL/GenBank/DDBJ whole genome shotgun (WGS) entry which is preliminary data.</text>
</comment>
<dbReference type="GO" id="GO:0000287">
    <property type="term" value="F:magnesium ion binding"/>
    <property type="evidence" value="ECO:0007669"/>
    <property type="project" value="InterPro"/>
</dbReference>
<evidence type="ECO:0000313" key="3">
    <source>
        <dbReference type="Proteomes" id="UP000280726"/>
    </source>
</evidence>
<sequence length="299" mass="29613">MDADPRAQAGYGLRFDWGLAGARALAHPHALVVVVDVLSFSTTVAIAVARGTAVHPCTDDDSAADLAHRTGATLAVPRRQATPERPWSLSPALALRAPAVPRLVLPSRNGSAIAAAAGHAEAMRAVAPSGAHATPATGATPAAGATPAIGTTPATGATPADGATAPAVVTAALRNARAVAEWASARGYGTPDRPVNVVAAGERWPDGTLRPALEDLLGAAAVLRALEVEPGRPSPEARAAAAALDGVGDLDAALNGCASGRELAAIGWQDDLAAAADVDADTVVPLLSGGAFRDAAAAP</sequence>
<dbReference type="Proteomes" id="UP000280726">
    <property type="component" value="Unassembled WGS sequence"/>
</dbReference>
<dbReference type="Gene3D" id="3.90.1560.10">
    <property type="entry name" value="ComB-like"/>
    <property type="match status" value="2"/>
</dbReference>
<reference evidence="2 3" key="1">
    <citation type="submission" date="2018-11" db="EMBL/GenBank/DDBJ databases">
        <title>Sequencing the genomes of 1000 actinobacteria strains.</title>
        <authorList>
            <person name="Klenk H.-P."/>
        </authorList>
    </citation>
    <scope>NUCLEOTIDE SEQUENCE [LARGE SCALE GENOMIC DNA]</scope>
    <source>
        <strain evidence="2 3">DSM 14418</strain>
    </source>
</reference>
<keyword evidence="3" id="KW-1185">Reference proteome</keyword>
<proteinExistence type="predicted"/>
<evidence type="ECO:0000313" key="2">
    <source>
        <dbReference type="EMBL" id="RPF25602.1"/>
    </source>
</evidence>
<protein>
    <recommendedName>
        <fullName evidence="1">Probable 2-phosphosulfolactate phosphatase</fullName>
    </recommendedName>
</protein>
<dbReference type="AlphaFoldDB" id="A0A3N4ZJ52"/>
<dbReference type="EMBL" id="RKRA01000001">
    <property type="protein sequence ID" value="RPF25602.1"/>
    <property type="molecule type" value="Genomic_DNA"/>
</dbReference>